<dbReference type="Proteomes" id="UP001145021">
    <property type="component" value="Unassembled WGS sequence"/>
</dbReference>
<gene>
    <name evidence="1" type="ORF">LPJ64_005554</name>
</gene>
<protein>
    <submittedName>
        <fullName evidence="1">Uncharacterized protein</fullName>
    </submittedName>
</protein>
<dbReference type="AlphaFoldDB" id="A0A9W7XE74"/>
<sequence length="254" mass="29299">MKVQFYTTFEEEDFEKFAQVAKSKDSCVAHFFVVRRDKYCYVVNTSDPSENYRLCGTDRNKIIRELVAKHTTIKDLIEHEKNTYRRNSNFQLRDNKGNAIAEGEQFKLMIYNTDLDSIGSDEESDNEVESDFLYVFEDKNLKSTPMICGTVGYGGLFCLKVENDIAYLMNNGGYVCIATDMSYPHIVVTDKVPARDCRIQIHYAEDGNISLSRWDGHPFIYCKWDKASYASINVGADDYTIRWANPVKLIVERV</sequence>
<comment type="caution">
    <text evidence="1">The sequence shown here is derived from an EMBL/GenBank/DDBJ whole genome shotgun (WGS) entry which is preliminary data.</text>
</comment>
<evidence type="ECO:0000313" key="2">
    <source>
        <dbReference type="Proteomes" id="UP001145021"/>
    </source>
</evidence>
<reference evidence="1" key="1">
    <citation type="submission" date="2022-07" db="EMBL/GenBank/DDBJ databases">
        <title>Phylogenomic reconstructions and comparative analyses of Kickxellomycotina fungi.</title>
        <authorList>
            <person name="Reynolds N.K."/>
            <person name="Stajich J.E."/>
            <person name="Barry K."/>
            <person name="Grigoriev I.V."/>
            <person name="Crous P."/>
            <person name="Smith M.E."/>
        </authorList>
    </citation>
    <scope>NUCLEOTIDE SEQUENCE</scope>
    <source>
        <strain evidence="1">NBRC 105413</strain>
    </source>
</reference>
<name>A0A9W7XE74_9FUNG</name>
<proteinExistence type="predicted"/>
<accession>A0A9W7XE74</accession>
<keyword evidence="2" id="KW-1185">Reference proteome</keyword>
<organism evidence="1 2">
    <name type="scientific">Coemansia asiatica</name>
    <dbReference type="NCBI Taxonomy" id="1052880"/>
    <lineage>
        <taxon>Eukaryota</taxon>
        <taxon>Fungi</taxon>
        <taxon>Fungi incertae sedis</taxon>
        <taxon>Zoopagomycota</taxon>
        <taxon>Kickxellomycotina</taxon>
        <taxon>Kickxellomycetes</taxon>
        <taxon>Kickxellales</taxon>
        <taxon>Kickxellaceae</taxon>
        <taxon>Coemansia</taxon>
    </lineage>
</organism>
<dbReference type="EMBL" id="JANBOH010000368">
    <property type="protein sequence ID" value="KAJ1642609.1"/>
    <property type="molecule type" value="Genomic_DNA"/>
</dbReference>
<evidence type="ECO:0000313" key="1">
    <source>
        <dbReference type="EMBL" id="KAJ1642609.1"/>
    </source>
</evidence>